<proteinExistence type="predicted"/>
<evidence type="ECO:0000313" key="3">
    <source>
        <dbReference type="EMBL" id="RDI66798.1"/>
    </source>
</evidence>
<dbReference type="InterPro" id="IPR008254">
    <property type="entry name" value="Flavodoxin/NO_synth"/>
</dbReference>
<dbReference type="Gene3D" id="3.40.50.360">
    <property type="match status" value="1"/>
</dbReference>
<dbReference type="GO" id="GO:0050660">
    <property type="term" value="F:flavin adenine dinucleotide binding"/>
    <property type="evidence" value="ECO:0007669"/>
    <property type="project" value="TreeGrafter"/>
</dbReference>
<comment type="caution">
    <text evidence="3">The sequence shown here is derived from an EMBL/GenBank/DDBJ whole genome shotgun (WGS) entry which is preliminary data.</text>
</comment>
<gene>
    <name evidence="3" type="ORF">DFR76_104550</name>
</gene>
<dbReference type="Proteomes" id="UP000254869">
    <property type="component" value="Unassembled WGS sequence"/>
</dbReference>
<dbReference type="EMBL" id="QQBC01000004">
    <property type="protein sequence ID" value="RDI66798.1"/>
    <property type="molecule type" value="Genomic_DNA"/>
</dbReference>
<evidence type="ECO:0000313" key="4">
    <source>
        <dbReference type="Proteomes" id="UP000254869"/>
    </source>
</evidence>
<dbReference type="SUPFAM" id="SSF52218">
    <property type="entry name" value="Flavoproteins"/>
    <property type="match status" value="1"/>
</dbReference>
<name>A0A370I7X2_9NOCA</name>
<dbReference type="InterPro" id="IPR029039">
    <property type="entry name" value="Flavoprotein-like_sf"/>
</dbReference>
<dbReference type="PROSITE" id="PS50902">
    <property type="entry name" value="FLAVODOXIN_LIKE"/>
    <property type="match status" value="1"/>
</dbReference>
<reference evidence="3 4" key="1">
    <citation type="submission" date="2018-07" db="EMBL/GenBank/DDBJ databases">
        <title>Genomic Encyclopedia of Type Strains, Phase IV (KMG-IV): sequencing the most valuable type-strain genomes for metagenomic binning, comparative biology and taxonomic classification.</title>
        <authorList>
            <person name="Goeker M."/>
        </authorList>
    </citation>
    <scope>NUCLEOTIDE SEQUENCE [LARGE SCALE GENOMIC DNA]</scope>
    <source>
        <strain evidence="3 4">DSM 44290</strain>
    </source>
</reference>
<protein>
    <submittedName>
        <fullName evidence="3">MioC protein</fullName>
    </submittedName>
</protein>
<dbReference type="RefSeq" id="WP_067994884.1">
    <property type="nucleotide sequence ID" value="NZ_QQBC01000004.1"/>
</dbReference>
<organism evidence="3 4">
    <name type="scientific">Nocardia pseudobrasiliensis</name>
    <dbReference type="NCBI Taxonomy" id="45979"/>
    <lineage>
        <taxon>Bacteria</taxon>
        <taxon>Bacillati</taxon>
        <taxon>Actinomycetota</taxon>
        <taxon>Actinomycetes</taxon>
        <taxon>Mycobacteriales</taxon>
        <taxon>Nocardiaceae</taxon>
        <taxon>Nocardia</taxon>
    </lineage>
</organism>
<keyword evidence="4" id="KW-1185">Reference proteome</keyword>
<dbReference type="GO" id="GO:0010181">
    <property type="term" value="F:FMN binding"/>
    <property type="evidence" value="ECO:0007669"/>
    <property type="project" value="InterPro"/>
</dbReference>
<dbReference type="STRING" id="1210086.GCA_001613105_01746"/>
<dbReference type="AlphaFoldDB" id="A0A370I7X2"/>
<evidence type="ECO:0000256" key="1">
    <source>
        <dbReference type="ARBA" id="ARBA00022630"/>
    </source>
</evidence>
<dbReference type="Pfam" id="PF00258">
    <property type="entry name" value="Flavodoxin_1"/>
    <property type="match status" value="1"/>
</dbReference>
<accession>A0A370I7X2</accession>
<dbReference type="GO" id="GO:0016491">
    <property type="term" value="F:oxidoreductase activity"/>
    <property type="evidence" value="ECO:0007669"/>
    <property type="project" value="TreeGrafter"/>
</dbReference>
<feature type="domain" description="Flavodoxin-like" evidence="2">
    <location>
        <begin position="3"/>
        <end position="144"/>
    </location>
</feature>
<dbReference type="PANTHER" id="PTHR19384">
    <property type="entry name" value="NITRIC OXIDE SYNTHASE-RELATED"/>
    <property type="match status" value="1"/>
</dbReference>
<sequence length="151" mass="16430">MRVVILFGTEMGTAERAADAIADVLASGHDVAVYDMSDFDVDDLERDDFHILVCSTYGSGDLPTGAEPFFEQLDDRLPDLTGLRFAVFGLGDTVYDTTFNRGGEICAEKFTALGAVQIGEHARHDASVAVRPQDHAREWATRLPIPDLAKA</sequence>
<keyword evidence="1" id="KW-0285">Flavoprotein</keyword>
<dbReference type="InterPro" id="IPR001094">
    <property type="entry name" value="Flavdoxin-like"/>
</dbReference>
<dbReference type="PRINTS" id="PR00369">
    <property type="entry name" value="FLAVODOXIN"/>
</dbReference>
<dbReference type="GO" id="GO:0005829">
    <property type="term" value="C:cytosol"/>
    <property type="evidence" value="ECO:0007669"/>
    <property type="project" value="TreeGrafter"/>
</dbReference>
<evidence type="ECO:0000259" key="2">
    <source>
        <dbReference type="PROSITE" id="PS50902"/>
    </source>
</evidence>